<evidence type="ECO:0000313" key="2">
    <source>
        <dbReference type="Proteomes" id="UP001499988"/>
    </source>
</evidence>
<dbReference type="InterPro" id="IPR010319">
    <property type="entry name" value="Transglutaminase-like_Cys_pept"/>
</dbReference>
<reference evidence="2" key="1">
    <citation type="journal article" date="2019" name="Int. J. Syst. Evol. Microbiol.">
        <title>The Global Catalogue of Microorganisms (GCM) 10K type strain sequencing project: providing services to taxonomists for standard genome sequencing and annotation.</title>
        <authorList>
            <consortium name="The Broad Institute Genomics Platform"/>
            <consortium name="The Broad Institute Genome Sequencing Center for Infectious Disease"/>
            <person name="Wu L."/>
            <person name="Ma J."/>
        </authorList>
    </citation>
    <scope>NUCLEOTIDE SEQUENCE [LARGE SCALE GENOMIC DNA]</scope>
    <source>
        <strain evidence="2">JCM 18401</strain>
    </source>
</reference>
<dbReference type="Proteomes" id="UP001499988">
    <property type="component" value="Unassembled WGS sequence"/>
</dbReference>
<protein>
    <submittedName>
        <fullName evidence="1">Transglutaminase-like cysteine peptidase</fullName>
    </submittedName>
</protein>
<dbReference type="Pfam" id="PF06035">
    <property type="entry name" value="Peptidase_C93"/>
    <property type="match status" value="1"/>
</dbReference>
<sequence>MPIDSRRVIDTYGTAGAVRVEQWQEMMQYVSPLPLMEQLHQVNHYINDTQREMNDIQLWGQEDYWATVVEFIGAGAGDCEDFAIAKYWALRTLGFDDNDLRLIYAQVDGLGTYHILLAFYPADGGEPLLLDSLSKVIVPASERNDIRPVFSFNIAHIWVNKNRFTAESLRSSEQFSTWQSVLSRQTLKRPLIFIGATS</sequence>
<gene>
    <name evidence="1" type="ORF">GCM10023333_31980</name>
</gene>
<dbReference type="EMBL" id="BAABJZ010000096">
    <property type="protein sequence ID" value="GAA4896342.1"/>
    <property type="molecule type" value="Genomic_DNA"/>
</dbReference>
<name>A0ABP9FF05_9GAMM</name>
<organism evidence="1 2">
    <name type="scientific">Ferrimonas pelagia</name>
    <dbReference type="NCBI Taxonomy" id="1177826"/>
    <lineage>
        <taxon>Bacteria</taxon>
        <taxon>Pseudomonadati</taxon>
        <taxon>Pseudomonadota</taxon>
        <taxon>Gammaproteobacteria</taxon>
        <taxon>Alteromonadales</taxon>
        <taxon>Ferrimonadaceae</taxon>
        <taxon>Ferrimonas</taxon>
    </lineage>
</organism>
<evidence type="ECO:0000313" key="1">
    <source>
        <dbReference type="EMBL" id="GAA4896342.1"/>
    </source>
</evidence>
<comment type="caution">
    <text evidence="1">The sequence shown here is derived from an EMBL/GenBank/DDBJ whole genome shotgun (WGS) entry which is preliminary data.</text>
</comment>
<proteinExistence type="predicted"/>
<dbReference type="PANTHER" id="PTHR39327:SF1">
    <property type="entry name" value="BLR5470 PROTEIN"/>
    <property type="match status" value="1"/>
</dbReference>
<dbReference type="Gene3D" id="3.10.620.30">
    <property type="match status" value="1"/>
</dbReference>
<keyword evidence="2" id="KW-1185">Reference proteome</keyword>
<accession>A0ABP9FF05</accession>
<dbReference type="PANTHER" id="PTHR39327">
    <property type="match status" value="1"/>
</dbReference>